<dbReference type="AlphaFoldDB" id="A0AAN8Y1R1"/>
<dbReference type="PANTHER" id="PTHR10775">
    <property type="entry name" value="OS08G0208400 PROTEIN"/>
    <property type="match status" value="1"/>
</dbReference>
<dbReference type="InterPro" id="IPR004242">
    <property type="entry name" value="Transposase_21"/>
</dbReference>
<proteinExistence type="predicted"/>
<reference evidence="1 2" key="1">
    <citation type="submission" date="2024-02" db="EMBL/GenBank/DDBJ databases">
        <title>de novo genome assembly of Solanum bulbocastanum strain 11H21.</title>
        <authorList>
            <person name="Hosaka A.J."/>
        </authorList>
    </citation>
    <scope>NUCLEOTIDE SEQUENCE [LARGE SCALE GENOMIC DNA]</scope>
    <source>
        <tissue evidence="1">Young leaves</tissue>
    </source>
</reference>
<keyword evidence="2" id="KW-1185">Reference proteome</keyword>
<accession>A0AAN8Y1R1</accession>
<dbReference type="EMBL" id="JBANQN010000012">
    <property type="protein sequence ID" value="KAK6773803.1"/>
    <property type="molecule type" value="Genomic_DNA"/>
</dbReference>
<sequence>MEKAMPELNIPPSDNKTKSMVKNLDLDCEKIDACPNNCMLFRNDHKNDEFCHTCGASHYMSWSLQKKHRVSVKTLRHFPLIPRLKRQFMCSKTADSLRLHDEECSKDGKLRHLTDGLAWKDFDRLHPDFTLDCHNVRLGLSSDGFNPFRILSLSHSTWSVMLMHNLLRHNLDVMHIEKNIVDSILGSLLDISSKTKDHAEDRYDLKDMEIRKNLHPKDTEDSKRTKFAKACFSMTNGEKSIFCGVLKTTKLPDGSASNISRESIQEKGIKLPMNNSRFRTSFKEGVTASVHLTRTTLGNGEIHNEHDIHDLPNCKQVKRNSVIPANSLDEFHNNQGIHIDDETKCDNHTIADVEFMHAPIINEHNKGLDDLVDQEELGGDECDVEEEIYIDCSKKVEGKKWVMTGLRDAWSRHKQKINEKFYDKNSTLEDMLAKCPDGIPDNQFRHLIKYWKHPTVQRAAKDNNEEPSKLEMFIANRTKTGKEIQGNTQVAAELQNRQNSGERTDDAFKTVFGKEQPVTRSSLKKDEEINILKQKHANEMTSLKEELRKEMRHLFTQLLQ</sequence>
<dbReference type="Proteomes" id="UP001371456">
    <property type="component" value="Unassembled WGS sequence"/>
</dbReference>
<evidence type="ECO:0000313" key="1">
    <source>
        <dbReference type="EMBL" id="KAK6773803.1"/>
    </source>
</evidence>
<dbReference type="Pfam" id="PF02992">
    <property type="entry name" value="Transposase_21"/>
    <property type="match status" value="1"/>
</dbReference>
<dbReference type="PANTHER" id="PTHR10775:SF190">
    <property type="entry name" value="TNP2-LIKE TRANSPOSON PROTEIN"/>
    <property type="match status" value="1"/>
</dbReference>
<evidence type="ECO:0000313" key="2">
    <source>
        <dbReference type="Proteomes" id="UP001371456"/>
    </source>
</evidence>
<gene>
    <name evidence="1" type="ORF">RDI58_029041</name>
</gene>
<organism evidence="1 2">
    <name type="scientific">Solanum bulbocastanum</name>
    <name type="common">Wild potato</name>
    <dbReference type="NCBI Taxonomy" id="147425"/>
    <lineage>
        <taxon>Eukaryota</taxon>
        <taxon>Viridiplantae</taxon>
        <taxon>Streptophyta</taxon>
        <taxon>Embryophyta</taxon>
        <taxon>Tracheophyta</taxon>
        <taxon>Spermatophyta</taxon>
        <taxon>Magnoliopsida</taxon>
        <taxon>eudicotyledons</taxon>
        <taxon>Gunneridae</taxon>
        <taxon>Pentapetalae</taxon>
        <taxon>asterids</taxon>
        <taxon>lamiids</taxon>
        <taxon>Solanales</taxon>
        <taxon>Solanaceae</taxon>
        <taxon>Solanoideae</taxon>
        <taxon>Solaneae</taxon>
        <taxon>Solanum</taxon>
    </lineage>
</organism>
<protein>
    <submittedName>
        <fullName evidence="1">Uncharacterized protein</fullName>
    </submittedName>
</protein>
<comment type="caution">
    <text evidence="1">The sequence shown here is derived from an EMBL/GenBank/DDBJ whole genome shotgun (WGS) entry which is preliminary data.</text>
</comment>
<name>A0AAN8Y1R1_SOLBU</name>